<dbReference type="Proteomes" id="UP000006247">
    <property type="component" value="Unassembled WGS sequence"/>
</dbReference>
<evidence type="ECO:0000313" key="2">
    <source>
        <dbReference type="Proteomes" id="UP000006247"/>
    </source>
</evidence>
<accession>C0E4A1</accession>
<gene>
    <name evidence="1" type="ORF">CORMATOL_01822</name>
</gene>
<organism evidence="1 2">
    <name type="scientific">Corynebacterium matruchotii ATCC 33806</name>
    <dbReference type="NCBI Taxonomy" id="566549"/>
    <lineage>
        <taxon>Bacteria</taxon>
        <taxon>Bacillati</taxon>
        <taxon>Actinomycetota</taxon>
        <taxon>Actinomycetes</taxon>
        <taxon>Mycobacteriales</taxon>
        <taxon>Corynebacteriaceae</taxon>
        <taxon>Corynebacterium</taxon>
    </lineage>
</organism>
<protein>
    <submittedName>
        <fullName evidence="1">Uncharacterized protein</fullName>
    </submittedName>
</protein>
<dbReference type="EMBL" id="ACEB01000023">
    <property type="protein sequence ID" value="EEG26699.1"/>
    <property type="molecule type" value="Genomic_DNA"/>
</dbReference>
<dbReference type="AlphaFoldDB" id="C0E4A1"/>
<comment type="caution">
    <text evidence="1">The sequence shown here is derived from an EMBL/GenBank/DDBJ whole genome shotgun (WGS) entry which is preliminary data.</text>
</comment>
<evidence type="ECO:0000313" key="1">
    <source>
        <dbReference type="EMBL" id="EEG26699.1"/>
    </source>
</evidence>
<proteinExistence type="predicted"/>
<dbReference type="HOGENOM" id="CLU_1452180_0_0_11"/>
<sequence>MRRYIMEWDPEKRQVPLQKIMDIFHELGQEEVKCYVLIKPQHKNVIKELKSREDLTFYWEEDLGLRGSIFYSHELMPAWIGVFSIDKLDSIEEFDEILFWDDYYPVGTVVLSKNIMLPYNIRNLYAEVLDGTLRAEFFHAIMLFEGGILAYDVTPDSDYFEPDEGYGTDEFLFKWKELLQRADLFDWSKIINSYEESLVFE</sequence>
<name>C0E4A1_9CORY</name>
<reference evidence="1 2" key="1">
    <citation type="submission" date="2009-01" db="EMBL/GenBank/DDBJ databases">
        <authorList>
            <person name="Fulton L."/>
            <person name="Clifton S."/>
            <person name="Chinwalla A.T."/>
            <person name="Mitreva M."/>
            <person name="Sodergren E."/>
            <person name="Weinstock G."/>
            <person name="Clifton S."/>
            <person name="Dooling D.J."/>
            <person name="Fulton B."/>
            <person name="Minx P."/>
            <person name="Pepin K.H."/>
            <person name="Johnson M."/>
            <person name="Bhonagiri V."/>
            <person name="Nash W.E."/>
            <person name="Mardis E.R."/>
            <person name="Wilson R.K."/>
        </authorList>
    </citation>
    <scope>NUCLEOTIDE SEQUENCE [LARGE SCALE GENOMIC DNA]</scope>
    <source>
        <strain evidence="1 2">ATCC 33806</strain>
    </source>
</reference>
<dbReference type="RefSeq" id="WP_005521631.1">
    <property type="nucleotide sequence ID" value="NZ_EQ973329.1"/>
</dbReference>